<evidence type="ECO:0000313" key="2">
    <source>
        <dbReference type="Proteomes" id="UP000305064"/>
    </source>
</evidence>
<proteinExistence type="predicted"/>
<sequence length="150" mass="16949">MESTAIASSIAAFSTLAQASKNLSYDKPASGPIVSHSEVRVAWGTTKPAFHLMLSLVKHESDTNHWPLGHRPMRIVWIKPRMNTGNASFAFWDIPEVDGKEWYACEMQGREARDDGKIVTLERTLTEWFPIYKAGKYRKGGQRAQEELKV</sequence>
<gene>
    <name evidence="1" type="ORF">D6C94_08258</name>
</gene>
<dbReference type="EMBL" id="QZBJ01000069">
    <property type="protein sequence ID" value="THY70796.1"/>
    <property type="molecule type" value="Genomic_DNA"/>
</dbReference>
<reference evidence="1 2" key="1">
    <citation type="submission" date="2018-10" db="EMBL/GenBank/DDBJ databases">
        <title>Fifty Aureobasidium pullulans genomes reveal a recombining polyextremotolerant generalist.</title>
        <authorList>
            <person name="Gostincar C."/>
            <person name="Turk M."/>
            <person name="Zajc J."/>
            <person name="Gunde-Cimerman N."/>
        </authorList>
    </citation>
    <scope>NUCLEOTIDE SEQUENCE [LARGE SCALE GENOMIC DNA]</scope>
    <source>
        <strain evidence="1 2">EXF-4256</strain>
    </source>
</reference>
<name>A0A4V4KQZ1_AURPU</name>
<accession>A0A4V4KQZ1</accession>
<protein>
    <submittedName>
        <fullName evidence="1">Uncharacterized protein</fullName>
    </submittedName>
</protein>
<dbReference type="AlphaFoldDB" id="A0A4V4KQZ1"/>
<dbReference type="Proteomes" id="UP000305064">
    <property type="component" value="Unassembled WGS sequence"/>
</dbReference>
<comment type="caution">
    <text evidence="1">The sequence shown here is derived from an EMBL/GenBank/DDBJ whole genome shotgun (WGS) entry which is preliminary data.</text>
</comment>
<evidence type="ECO:0000313" key="1">
    <source>
        <dbReference type="EMBL" id="THY70796.1"/>
    </source>
</evidence>
<organism evidence="1 2">
    <name type="scientific">Aureobasidium pullulans</name>
    <name type="common">Black yeast</name>
    <name type="synonym">Pullularia pullulans</name>
    <dbReference type="NCBI Taxonomy" id="5580"/>
    <lineage>
        <taxon>Eukaryota</taxon>
        <taxon>Fungi</taxon>
        <taxon>Dikarya</taxon>
        <taxon>Ascomycota</taxon>
        <taxon>Pezizomycotina</taxon>
        <taxon>Dothideomycetes</taxon>
        <taxon>Dothideomycetidae</taxon>
        <taxon>Dothideales</taxon>
        <taxon>Saccotheciaceae</taxon>
        <taxon>Aureobasidium</taxon>
    </lineage>
</organism>